<accession>A0A1U9MBB4</accession>
<keyword evidence="3 6" id="KW-0812">Transmembrane</keyword>
<name>A0A1U9MBB4_9HYPH</name>
<evidence type="ECO:0000313" key="8">
    <source>
        <dbReference type="EMBL" id="AQT42608.1"/>
    </source>
</evidence>
<dbReference type="PANTHER" id="PTHR38459:SF1">
    <property type="entry name" value="PROPHAGE BACTOPRENOL-LINKED GLUCOSE TRANSLOCASE HOMOLOG"/>
    <property type="match status" value="1"/>
</dbReference>
<dbReference type="GO" id="GO:0005886">
    <property type="term" value="C:plasma membrane"/>
    <property type="evidence" value="ECO:0007669"/>
    <property type="project" value="TreeGrafter"/>
</dbReference>
<keyword evidence="5 6" id="KW-0472">Membrane</keyword>
<dbReference type="InterPro" id="IPR051401">
    <property type="entry name" value="GtrA_CellWall_Glycosyl"/>
</dbReference>
<feature type="transmembrane region" description="Helical" evidence="6">
    <location>
        <begin position="128"/>
        <end position="151"/>
    </location>
</feature>
<evidence type="ECO:0000256" key="3">
    <source>
        <dbReference type="ARBA" id="ARBA00022692"/>
    </source>
</evidence>
<reference evidence="8 9" key="1">
    <citation type="submission" date="2016-11" db="EMBL/GenBank/DDBJ databases">
        <title>Comparative genomics of Bartonella apis.</title>
        <authorList>
            <person name="Engel P."/>
        </authorList>
    </citation>
    <scope>NUCLEOTIDE SEQUENCE [LARGE SCALE GENOMIC DNA]</scope>
    <source>
        <strain evidence="8 9">BBC0178</strain>
    </source>
</reference>
<proteinExistence type="inferred from homology"/>
<dbReference type="InterPro" id="IPR007267">
    <property type="entry name" value="GtrA_DPMS_TM"/>
</dbReference>
<organism evidence="8 9">
    <name type="scientific">Bartonella apihabitans</name>
    <dbReference type="NCBI Taxonomy" id="2750929"/>
    <lineage>
        <taxon>Bacteria</taxon>
        <taxon>Pseudomonadati</taxon>
        <taxon>Pseudomonadota</taxon>
        <taxon>Alphaproteobacteria</taxon>
        <taxon>Hyphomicrobiales</taxon>
        <taxon>Bartonellaceae</taxon>
        <taxon>Bartonella</taxon>
    </lineage>
</organism>
<dbReference type="KEGG" id="bapa:BBC0178_011290"/>
<gene>
    <name evidence="8" type="ORF">BBC0178_011290</name>
</gene>
<dbReference type="GeneID" id="99981337"/>
<dbReference type="Proteomes" id="UP000189660">
    <property type="component" value="Chromosome"/>
</dbReference>
<feature type="domain" description="GtrA/DPMS transmembrane" evidence="7">
    <location>
        <begin position="32"/>
        <end position="151"/>
    </location>
</feature>
<dbReference type="EMBL" id="CP015820">
    <property type="protein sequence ID" value="AQT42608.1"/>
    <property type="molecule type" value="Genomic_DNA"/>
</dbReference>
<keyword evidence="4 6" id="KW-1133">Transmembrane helix</keyword>
<feature type="transmembrane region" description="Helical" evidence="6">
    <location>
        <begin position="96"/>
        <end position="116"/>
    </location>
</feature>
<evidence type="ECO:0000256" key="5">
    <source>
        <dbReference type="ARBA" id="ARBA00023136"/>
    </source>
</evidence>
<dbReference type="PANTHER" id="PTHR38459">
    <property type="entry name" value="PROPHAGE BACTOPRENOL-LINKED GLUCOSE TRANSLOCASE HOMOLOG"/>
    <property type="match status" value="1"/>
</dbReference>
<dbReference type="RefSeq" id="WP_078039489.1">
    <property type="nucleotide sequence ID" value="NZ_CAXTKO020000001.1"/>
</dbReference>
<evidence type="ECO:0000256" key="1">
    <source>
        <dbReference type="ARBA" id="ARBA00004141"/>
    </source>
</evidence>
<keyword evidence="9" id="KW-1185">Reference proteome</keyword>
<sequence length="154" mass="17462">MTITPPRQNNWRTAIAVRSIKFYQRHKTILWFLCSGAIAFWIDFLTFWILQTAGLNLWLARAAAFIIAATFTWVFNTKISFRGREARFKNLKGWCTYIALATIGGSFNYCASMAVIKSVSEVNPVTMFLAVAAGSIAGLFANFFLNHIVFFKKL</sequence>
<dbReference type="AlphaFoldDB" id="A0A1U9MBB4"/>
<comment type="similarity">
    <text evidence="2">Belongs to the GtrA family.</text>
</comment>
<evidence type="ECO:0000256" key="6">
    <source>
        <dbReference type="SAM" id="Phobius"/>
    </source>
</evidence>
<feature type="transmembrane region" description="Helical" evidence="6">
    <location>
        <begin position="55"/>
        <end position="75"/>
    </location>
</feature>
<dbReference type="OrthoDB" id="7926501at2"/>
<evidence type="ECO:0000256" key="2">
    <source>
        <dbReference type="ARBA" id="ARBA00009399"/>
    </source>
</evidence>
<evidence type="ECO:0000259" key="7">
    <source>
        <dbReference type="Pfam" id="PF04138"/>
    </source>
</evidence>
<dbReference type="Pfam" id="PF04138">
    <property type="entry name" value="GtrA_DPMS_TM"/>
    <property type="match status" value="1"/>
</dbReference>
<comment type="subcellular location">
    <subcellularLocation>
        <location evidence="1">Membrane</location>
        <topology evidence="1">Multi-pass membrane protein</topology>
    </subcellularLocation>
</comment>
<evidence type="ECO:0000313" key="9">
    <source>
        <dbReference type="Proteomes" id="UP000189660"/>
    </source>
</evidence>
<dbReference type="GO" id="GO:0000271">
    <property type="term" value="P:polysaccharide biosynthetic process"/>
    <property type="evidence" value="ECO:0007669"/>
    <property type="project" value="InterPro"/>
</dbReference>
<protein>
    <submittedName>
        <fullName evidence="8">Flippase GtrA (Transmembrane translocase of bactoprenol-linked glucose)</fullName>
    </submittedName>
</protein>
<feature type="transmembrane region" description="Helical" evidence="6">
    <location>
        <begin position="28"/>
        <end position="49"/>
    </location>
</feature>
<evidence type="ECO:0000256" key="4">
    <source>
        <dbReference type="ARBA" id="ARBA00022989"/>
    </source>
</evidence>